<comment type="caution">
    <text evidence="2">The sequence shown here is derived from an EMBL/GenBank/DDBJ whole genome shotgun (WGS) entry which is preliminary data.</text>
</comment>
<keyword evidence="3" id="KW-1185">Reference proteome</keyword>
<reference evidence="2 3" key="1">
    <citation type="submission" date="2019-07" db="EMBL/GenBank/DDBJ databases">
        <title>Sphingomonas solaris sp. nov., isolated from a solar panel from Boston, Massachusetts.</title>
        <authorList>
            <person name="Tanner K."/>
            <person name="Pascual J."/>
            <person name="Mancuso C."/>
            <person name="Pereto J."/>
            <person name="Khalil A."/>
            <person name="Vilanova C."/>
        </authorList>
    </citation>
    <scope>NUCLEOTIDE SEQUENCE [LARGE SCALE GENOMIC DNA]</scope>
    <source>
        <strain evidence="2 3">R4DWN</strain>
    </source>
</reference>
<evidence type="ECO:0000313" key="2">
    <source>
        <dbReference type="EMBL" id="TVV76965.1"/>
    </source>
</evidence>
<organism evidence="2 3">
    <name type="scientific">Alterirhizorhabdus solaris</name>
    <dbReference type="NCBI Taxonomy" id="2529389"/>
    <lineage>
        <taxon>Bacteria</taxon>
        <taxon>Pseudomonadati</taxon>
        <taxon>Pseudomonadota</taxon>
        <taxon>Alphaproteobacteria</taxon>
        <taxon>Sphingomonadales</taxon>
        <taxon>Rhizorhabdaceae</taxon>
        <taxon>Alterirhizorhabdus</taxon>
    </lineage>
</organism>
<evidence type="ECO:0000259" key="1">
    <source>
        <dbReference type="Pfam" id="PF21992"/>
    </source>
</evidence>
<evidence type="ECO:0000313" key="3">
    <source>
        <dbReference type="Proteomes" id="UP000318681"/>
    </source>
</evidence>
<feature type="domain" description="DUF6927" evidence="1">
    <location>
        <begin position="112"/>
        <end position="184"/>
    </location>
</feature>
<dbReference type="InterPro" id="IPR053845">
    <property type="entry name" value="DUF6927"/>
</dbReference>
<dbReference type="RefSeq" id="WP_145147857.1">
    <property type="nucleotide sequence ID" value="NZ_VNIM01000005.1"/>
</dbReference>
<accession>A0A558RC10</accession>
<dbReference type="EMBL" id="VNIM01000005">
    <property type="protein sequence ID" value="TVV76965.1"/>
    <property type="molecule type" value="Genomic_DNA"/>
</dbReference>
<dbReference type="OrthoDB" id="6874909at2"/>
<protein>
    <recommendedName>
        <fullName evidence="1">DUF6927 domain-containing protein</fullName>
    </recommendedName>
</protein>
<gene>
    <name evidence="2" type="ORF">FOY91_02680</name>
</gene>
<sequence length="212" mass="24397">MGWLYMNRHHMGGHETPKAYLDDQFTYSRTFEDGTTQGMRVLDSACVGNRVWYGAAQKLENDVPGDVVAIVCLVRWNPRDKEDLQFGYKDMDETMGPCEDSCPERILKLLTPTTYEHALDWRRRCLARLRTRSRKIENGMRIKLATPMTFTDGHVGNEFIVVKEGSSIRFRSPERSGRYHIRNFRELAWSVVPETKVHRTVFAPTSAPATPA</sequence>
<dbReference type="Proteomes" id="UP000318681">
    <property type="component" value="Unassembled WGS sequence"/>
</dbReference>
<proteinExistence type="predicted"/>
<name>A0A558RC10_9SPHN</name>
<dbReference type="AlphaFoldDB" id="A0A558RC10"/>
<dbReference type="Pfam" id="PF21992">
    <property type="entry name" value="DUF6927"/>
    <property type="match status" value="1"/>
</dbReference>